<feature type="region of interest" description="Disordered" evidence="4">
    <location>
        <begin position="128"/>
        <end position="156"/>
    </location>
</feature>
<evidence type="ECO:0000313" key="6">
    <source>
        <dbReference type="EMBL" id="KAK7905097.1"/>
    </source>
</evidence>
<dbReference type="SMART" id="SM00409">
    <property type="entry name" value="IG"/>
    <property type="match status" value="3"/>
</dbReference>
<name>A0AAW0NZC5_9GOBI</name>
<dbReference type="AlphaFoldDB" id="A0AAW0NZC5"/>
<evidence type="ECO:0000256" key="2">
    <source>
        <dbReference type="ARBA" id="ARBA00023180"/>
    </source>
</evidence>
<keyword evidence="7" id="KW-1185">Reference proteome</keyword>
<dbReference type="InterPro" id="IPR007110">
    <property type="entry name" value="Ig-like_dom"/>
</dbReference>
<dbReference type="PROSITE" id="PS50835">
    <property type="entry name" value="IG_LIKE"/>
    <property type="match status" value="1"/>
</dbReference>
<proteinExistence type="predicted"/>
<evidence type="ECO:0000313" key="7">
    <source>
        <dbReference type="Proteomes" id="UP001460270"/>
    </source>
</evidence>
<feature type="compositionally biased region" description="Basic and acidic residues" evidence="4">
    <location>
        <begin position="128"/>
        <end position="144"/>
    </location>
</feature>
<dbReference type="SUPFAM" id="SSF48726">
    <property type="entry name" value="Immunoglobulin"/>
    <property type="match status" value="2"/>
</dbReference>
<evidence type="ECO:0000256" key="4">
    <source>
        <dbReference type="SAM" id="MobiDB-lite"/>
    </source>
</evidence>
<protein>
    <recommendedName>
        <fullName evidence="5">Ig-like domain-containing protein</fullName>
    </recommendedName>
</protein>
<sequence>MSKPPVSQRAFVPNAFTVAQTSPRCTSSHKMLPVLALLSDGSCLYVSREANMRFWTWIFPALLLSQSLAHDLLLGLARQDYCIWRIVRNALSAETSVFASPFPSSPLALWLELPCQFSASELRKRGREGLRKSSRESDKCDLESRGSAVEPEGSSSLGLEVQEGRLWFKPVQSAHSGVYSCHYRSHSGRENQAQMELSVSREKCPSADESKTVAEGKEGNITCKLHHLYNYLNLSSSAVNVRWMKDCAPLHRPRARVRLVQDQLLLSEASSEDSDIYTCFIDVSVGGQIYSAAWSVEVTLKTETLYVDPHVVYPRDQVLQVELGGSVELTCVADLGYKEDAHTYMYWLLNHSYAEDQPGFNESWRFVQNKWRVQGVSTLRISEVHRGLLNVSIKCCVQTPVGEDQGRVWLTQAPPSSLPWALGYSLSLLLLMVLVYCCRVELVLLYRNLRRKCGKHYVCDEKQFDGVVSCLHSSGRSLRSSASSVCSSCPSAWRNTGDTDSTSRGETTVLEKCACVTAVHDGLSDAVKTSHRLLLLLCASRPQEELHLSEEQQPLCYEQRVGLYDALIHKELRVILIEIGGPIDYSCLPESVQYLRRKQGALQWKPRGRLGFLRTERNFWNRLHYQMPPERSQLRSRALRTSSSVTVESKSLQTCPS</sequence>
<feature type="domain" description="Ig-like" evidence="5">
    <location>
        <begin position="205"/>
        <end position="295"/>
    </location>
</feature>
<dbReference type="EMBL" id="JBBPFD010000012">
    <property type="protein sequence ID" value="KAK7905097.1"/>
    <property type="molecule type" value="Genomic_DNA"/>
</dbReference>
<dbReference type="Gene3D" id="3.40.50.10140">
    <property type="entry name" value="Toll/interleukin-1 receptor homology (TIR) domain"/>
    <property type="match status" value="1"/>
</dbReference>
<organism evidence="6 7">
    <name type="scientific">Mugilogobius chulae</name>
    <name type="common">yellowstripe goby</name>
    <dbReference type="NCBI Taxonomy" id="88201"/>
    <lineage>
        <taxon>Eukaryota</taxon>
        <taxon>Metazoa</taxon>
        <taxon>Chordata</taxon>
        <taxon>Craniata</taxon>
        <taxon>Vertebrata</taxon>
        <taxon>Euteleostomi</taxon>
        <taxon>Actinopterygii</taxon>
        <taxon>Neopterygii</taxon>
        <taxon>Teleostei</taxon>
        <taxon>Neoteleostei</taxon>
        <taxon>Acanthomorphata</taxon>
        <taxon>Gobiaria</taxon>
        <taxon>Gobiiformes</taxon>
        <taxon>Gobioidei</taxon>
        <taxon>Gobiidae</taxon>
        <taxon>Gobionellinae</taxon>
        <taxon>Mugilogobius</taxon>
    </lineage>
</organism>
<dbReference type="PANTHER" id="PTHR11890:SF26">
    <property type="entry name" value="INTERLEUKIN-1 RECEPTOR TYPE 1"/>
    <property type="match status" value="1"/>
</dbReference>
<dbReference type="InterPro" id="IPR036179">
    <property type="entry name" value="Ig-like_dom_sf"/>
</dbReference>
<reference evidence="7" key="1">
    <citation type="submission" date="2024-04" db="EMBL/GenBank/DDBJ databases">
        <title>Salinicola lusitanus LLJ914,a marine bacterium isolated from the Okinawa Trough.</title>
        <authorList>
            <person name="Li J."/>
        </authorList>
    </citation>
    <scope>NUCLEOTIDE SEQUENCE [LARGE SCALE GENOMIC DNA]</scope>
</reference>
<dbReference type="InterPro" id="IPR015621">
    <property type="entry name" value="IL-1_rcpt_fam"/>
</dbReference>
<dbReference type="Proteomes" id="UP001460270">
    <property type="component" value="Unassembled WGS sequence"/>
</dbReference>
<keyword evidence="1" id="KW-1015">Disulfide bond</keyword>
<dbReference type="InterPro" id="IPR035897">
    <property type="entry name" value="Toll_tir_struct_dom_sf"/>
</dbReference>
<dbReference type="PRINTS" id="PR01537">
    <property type="entry name" value="INTRLKN1R1F"/>
</dbReference>
<dbReference type="PANTHER" id="PTHR11890">
    <property type="entry name" value="INTERLEUKIN-1 RECEPTOR FAMILY MEMBER"/>
    <property type="match status" value="1"/>
</dbReference>
<accession>A0AAW0NZC5</accession>
<evidence type="ECO:0000256" key="1">
    <source>
        <dbReference type="ARBA" id="ARBA00023157"/>
    </source>
</evidence>
<dbReference type="Gene3D" id="2.60.40.10">
    <property type="entry name" value="Immunoglobulins"/>
    <property type="match status" value="3"/>
</dbReference>
<dbReference type="InterPro" id="IPR013783">
    <property type="entry name" value="Ig-like_fold"/>
</dbReference>
<gene>
    <name evidence="6" type="ORF">WMY93_017704</name>
</gene>
<keyword evidence="3" id="KW-0393">Immunoglobulin domain</keyword>
<dbReference type="InterPro" id="IPR003599">
    <property type="entry name" value="Ig_sub"/>
</dbReference>
<comment type="caution">
    <text evidence="6">The sequence shown here is derived from an EMBL/GenBank/DDBJ whole genome shotgun (WGS) entry which is preliminary data.</text>
</comment>
<keyword evidence="2" id="KW-0325">Glycoprotein</keyword>
<evidence type="ECO:0000256" key="3">
    <source>
        <dbReference type="ARBA" id="ARBA00023319"/>
    </source>
</evidence>
<evidence type="ECO:0000259" key="5">
    <source>
        <dbReference type="PROSITE" id="PS50835"/>
    </source>
</evidence>